<dbReference type="SUPFAM" id="SSF48452">
    <property type="entry name" value="TPR-like"/>
    <property type="match status" value="1"/>
</dbReference>
<sequence>MDAQKAFLAAVLYERQQSWIKAASKYEEVLKLIYRKNWRSNINKEKLRLLLFECHFHCAVALQNFQNHQDALRHFTKAMEVVSWTKEKNRVEPGIEFGKLVCAQDECRAGCITGRVLHLHVPTLARMACCYAHQGELNKARESADQAILLDFTNPCASNVKGVRDDGSLHPEKNLPSSSPEQFPHSLVYLSGPPSQDVDDDVILPDVISWELLFEFQAEGAILDDYDIPPTILLQDLFCVRALVNYLLCQQKKALSDASFAIHLHSNHVCGWLLRGLFRKLKKDDSNILMKTKQEPDLVKACEINPYAMTFVNIKNIRDHFQTMFDRFLPSFRVCHTLSIRDVIDSKTVSSGVRLPYGVSSKTFVCGVARPQRIIRTCPSKENAKELVKFLEGIHSERSISHHKQSLACKDLGLIERGMTSRSLLDNPSKSLVPRLTLKDVVDAKSACICRHEKIIGRRGFRHRENMLDDNDDISNLTERMYSRKWLQDRIPAKIPDIAACRQFPQ</sequence>
<name>A0AAD9VF10_ACRCE</name>
<dbReference type="InterPro" id="IPR011990">
    <property type="entry name" value="TPR-like_helical_dom_sf"/>
</dbReference>
<evidence type="ECO:0000313" key="2">
    <source>
        <dbReference type="Proteomes" id="UP001249851"/>
    </source>
</evidence>
<evidence type="ECO:0000313" key="1">
    <source>
        <dbReference type="EMBL" id="KAK2571490.1"/>
    </source>
</evidence>
<accession>A0AAD9VF10</accession>
<reference evidence="1" key="1">
    <citation type="journal article" date="2023" name="G3 (Bethesda)">
        <title>Whole genome assembly and annotation of the endangered Caribbean coral Acropora cervicornis.</title>
        <authorList>
            <person name="Selwyn J.D."/>
            <person name="Vollmer S.V."/>
        </authorList>
    </citation>
    <scope>NUCLEOTIDE SEQUENCE</scope>
    <source>
        <strain evidence="1">K2</strain>
    </source>
</reference>
<gene>
    <name evidence="1" type="ORF">P5673_004093</name>
</gene>
<reference evidence="1" key="2">
    <citation type="journal article" date="2023" name="Science">
        <title>Genomic signatures of disease resistance in endangered staghorn corals.</title>
        <authorList>
            <person name="Vollmer S.V."/>
            <person name="Selwyn J.D."/>
            <person name="Despard B.A."/>
            <person name="Roesel C.L."/>
        </authorList>
    </citation>
    <scope>NUCLEOTIDE SEQUENCE</scope>
    <source>
        <strain evidence="1">K2</strain>
    </source>
</reference>
<dbReference type="Proteomes" id="UP001249851">
    <property type="component" value="Unassembled WGS sequence"/>
</dbReference>
<proteinExistence type="predicted"/>
<organism evidence="1 2">
    <name type="scientific">Acropora cervicornis</name>
    <name type="common">Staghorn coral</name>
    <dbReference type="NCBI Taxonomy" id="6130"/>
    <lineage>
        <taxon>Eukaryota</taxon>
        <taxon>Metazoa</taxon>
        <taxon>Cnidaria</taxon>
        <taxon>Anthozoa</taxon>
        <taxon>Hexacorallia</taxon>
        <taxon>Scleractinia</taxon>
        <taxon>Astrocoeniina</taxon>
        <taxon>Acroporidae</taxon>
        <taxon>Acropora</taxon>
    </lineage>
</organism>
<dbReference type="AlphaFoldDB" id="A0AAD9VF10"/>
<protein>
    <submittedName>
        <fullName evidence="1">Uncharacterized protein</fullName>
    </submittedName>
</protein>
<dbReference type="Gene3D" id="1.25.40.10">
    <property type="entry name" value="Tetratricopeptide repeat domain"/>
    <property type="match status" value="1"/>
</dbReference>
<comment type="caution">
    <text evidence="1">The sequence shown here is derived from an EMBL/GenBank/DDBJ whole genome shotgun (WGS) entry which is preliminary data.</text>
</comment>
<keyword evidence="2" id="KW-1185">Reference proteome</keyword>
<dbReference type="EMBL" id="JARQWQ010000006">
    <property type="protein sequence ID" value="KAK2571490.1"/>
    <property type="molecule type" value="Genomic_DNA"/>
</dbReference>